<evidence type="ECO:0000256" key="1">
    <source>
        <dbReference type="ARBA" id="ARBA00004651"/>
    </source>
</evidence>
<dbReference type="EMBL" id="UINC01007110">
    <property type="protein sequence ID" value="SVA31475.1"/>
    <property type="molecule type" value="Genomic_DNA"/>
</dbReference>
<dbReference type="InterPro" id="IPR001851">
    <property type="entry name" value="ABC_transp_permease"/>
</dbReference>
<keyword evidence="5 6" id="KW-0472">Membrane</keyword>
<name>A0A381UTH8_9ZZZZ</name>
<dbReference type="Pfam" id="PF02653">
    <property type="entry name" value="BPD_transp_2"/>
    <property type="match status" value="1"/>
</dbReference>
<comment type="subcellular location">
    <subcellularLocation>
        <location evidence="1">Cell membrane</location>
        <topology evidence="1">Multi-pass membrane protein</topology>
    </subcellularLocation>
</comment>
<dbReference type="GO" id="GO:0022857">
    <property type="term" value="F:transmembrane transporter activity"/>
    <property type="evidence" value="ECO:0007669"/>
    <property type="project" value="InterPro"/>
</dbReference>
<evidence type="ECO:0000256" key="3">
    <source>
        <dbReference type="ARBA" id="ARBA00022692"/>
    </source>
</evidence>
<dbReference type="PANTHER" id="PTHR43370">
    <property type="entry name" value="SUGAR ABC TRANSPORTER INTEGRAL MEMBRANE PROTEIN-RELATED"/>
    <property type="match status" value="1"/>
</dbReference>
<evidence type="ECO:0000256" key="5">
    <source>
        <dbReference type="ARBA" id="ARBA00023136"/>
    </source>
</evidence>
<proteinExistence type="predicted"/>
<feature type="transmembrane region" description="Helical" evidence="6">
    <location>
        <begin position="139"/>
        <end position="160"/>
    </location>
</feature>
<feature type="transmembrane region" description="Helical" evidence="6">
    <location>
        <begin position="269"/>
        <end position="288"/>
    </location>
</feature>
<feature type="transmembrane region" description="Helical" evidence="6">
    <location>
        <begin position="6"/>
        <end position="23"/>
    </location>
</feature>
<feature type="transmembrane region" description="Helical" evidence="6">
    <location>
        <begin position="191"/>
        <end position="210"/>
    </location>
</feature>
<feature type="non-terminal residue" evidence="7">
    <location>
        <position position="1"/>
    </location>
</feature>
<sequence>VNEASVIGLLEATVSFGALLYLAALGEMITEKAGILNLGVEGMMAMGAVTGFVVALHTGNPWVALAGAVAAGAAVALLHGLFTVVMGADQVVSGLSLTILGIGLAAYLGKGSVGRPSGAELSSVDWGPLSDVPWFGPVLFQQSPFVYLAVVAGVVAWFVLGRTRLGLALRAAGESASTADAAGHSVAGLRLGAVATGGALAGTSGAYLTLSLTPQWAEGIVAGRGWIAVALVIFGAWRPGRVALGALLFGLTLALKTRLQTFGVDFSPILLSMLPYLLTVGVLVAISIRARNRPSPAPAALGIAYRREER</sequence>
<gene>
    <name evidence="7" type="ORF">METZ01_LOCUS84329</name>
</gene>
<accession>A0A381UTH8</accession>
<feature type="transmembrane region" description="Helical" evidence="6">
    <location>
        <begin position="35"/>
        <end position="56"/>
    </location>
</feature>
<evidence type="ECO:0000256" key="2">
    <source>
        <dbReference type="ARBA" id="ARBA00022475"/>
    </source>
</evidence>
<dbReference type="GO" id="GO:0005886">
    <property type="term" value="C:plasma membrane"/>
    <property type="evidence" value="ECO:0007669"/>
    <property type="project" value="UniProtKB-SubCell"/>
</dbReference>
<evidence type="ECO:0000313" key="7">
    <source>
        <dbReference type="EMBL" id="SVA31475.1"/>
    </source>
</evidence>
<evidence type="ECO:0000256" key="6">
    <source>
        <dbReference type="SAM" id="Phobius"/>
    </source>
</evidence>
<feature type="transmembrane region" description="Helical" evidence="6">
    <location>
        <begin position="244"/>
        <end position="263"/>
    </location>
</feature>
<evidence type="ECO:0008006" key="8">
    <source>
        <dbReference type="Google" id="ProtNLM"/>
    </source>
</evidence>
<dbReference type="CDD" id="cd06580">
    <property type="entry name" value="TM_PBP1_transp_TpRbsC_like"/>
    <property type="match status" value="1"/>
</dbReference>
<evidence type="ECO:0000256" key="4">
    <source>
        <dbReference type="ARBA" id="ARBA00022989"/>
    </source>
</evidence>
<feature type="transmembrane region" description="Helical" evidence="6">
    <location>
        <begin position="62"/>
        <end position="84"/>
    </location>
</feature>
<dbReference type="AlphaFoldDB" id="A0A381UTH8"/>
<reference evidence="7" key="1">
    <citation type="submission" date="2018-05" db="EMBL/GenBank/DDBJ databases">
        <authorList>
            <person name="Lanie J.A."/>
            <person name="Ng W.-L."/>
            <person name="Kazmierczak K.M."/>
            <person name="Andrzejewski T.M."/>
            <person name="Davidsen T.M."/>
            <person name="Wayne K.J."/>
            <person name="Tettelin H."/>
            <person name="Glass J.I."/>
            <person name="Rusch D."/>
            <person name="Podicherti R."/>
            <person name="Tsui H.-C.T."/>
            <person name="Winkler M.E."/>
        </authorList>
    </citation>
    <scope>NUCLEOTIDE SEQUENCE</scope>
</reference>
<protein>
    <recommendedName>
        <fullName evidence="8">ABC transporter permease</fullName>
    </recommendedName>
</protein>
<feature type="transmembrane region" description="Helical" evidence="6">
    <location>
        <begin position="216"/>
        <end position="237"/>
    </location>
</feature>
<dbReference type="PANTHER" id="PTHR43370:SF2">
    <property type="entry name" value="ABC TRANSPORTER PERMEASE PROTEIN"/>
    <property type="match status" value="1"/>
</dbReference>
<keyword evidence="4 6" id="KW-1133">Transmembrane helix</keyword>
<organism evidence="7">
    <name type="scientific">marine metagenome</name>
    <dbReference type="NCBI Taxonomy" id="408172"/>
    <lineage>
        <taxon>unclassified sequences</taxon>
        <taxon>metagenomes</taxon>
        <taxon>ecological metagenomes</taxon>
    </lineage>
</organism>
<keyword evidence="2" id="KW-1003">Cell membrane</keyword>
<feature type="transmembrane region" description="Helical" evidence="6">
    <location>
        <begin position="91"/>
        <end position="109"/>
    </location>
</feature>
<keyword evidence="3 6" id="KW-0812">Transmembrane</keyword>